<dbReference type="Proteomes" id="UP000191500">
    <property type="component" value="Unassembled WGS sequence"/>
</dbReference>
<gene>
    <name evidence="2" type="ORF">PENCOP_c013G00739</name>
</gene>
<feature type="region of interest" description="Disordered" evidence="1">
    <location>
        <begin position="1"/>
        <end position="28"/>
    </location>
</feature>
<organism evidence="2 3">
    <name type="scientific">Penicillium coprophilum</name>
    <dbReference type="NCBI Taxonomy" id="36646"/>
    <lineage>
        <taxon>Eukaryota</taxon>
        <taxon>Fungi</taxon>
        <taxon>Dikarya</taxon>
        <taxon>Ascomycota</taxon>
        <taxon>Pezizomycotina</taxon>
        <taxon>Eurotiomycetes</taxon>
        <taxon>Eurotiomycetidae</taxon>
        <taxon>Eurotiales</taxon>
        <taxon>Aspergillaceae</taxon>
        <taxon>Penicillium</taxon>
    </lineage>
</organism>
<protein>
    <submittedName>
        <fullName evidence="2">Uncharacterized protein</fullName>
    </submittedName>
</protein>
<sequence>MQEISNYPQNLLDRVNAAQHGPSRGSNDKFVFHVIHRNDDDDLNALEEIDSEDEEMDSEDDSERQRTFDTLAEANNAALALFRSMYFDFFAQEEDMSNWYEAGTSEEKMNEVVWEVNGNGEVSLKAHETEDGITYEIYVSASKV</sequence>
<evidence type="ECO:0000256" key="1">
    <source>
        <dbReference type="SAM" id="MobiDB-lite"/>
    </source>
</evidence>
<proteinExistence type="predicted"/>
<evidence type="ECO:0000313" key="3">
    <source>
        <dbReference type="Proteomes" id="UP000191500"/>
    </source>
</evidence>
<comment type="caution">
    <text evidence="2">The sequence shown here is derived from an EMBL/GenBank/DDBJ whole genome shotgun (WGS) entry which is preliminary data.</text>
</comment>
<dbReference type="AlphaFoldDB" id="A0A1V6UA84"/>
<name>A0A1V6UA84_9EURO</name>
<keyword evidence="3" id="KW-1185">Reference proteome</keyword>
<evidence type="ECO:0000313" key="2">
    <source>
        <dbReference type="EMBL" id="OQE35387.1"/>
    </source>
</evidence>
<accession>A0A1V6UA84</accession>
<dbReference type="EMBL" id="MDDG01000013">
    <property type="protein sequence ID" value="OQE35387.1"/>
    <property type="molecule type" value="Genomic_DNA"/>
</dbReference>
<reference evidence="3" key="1">
    <citation type="journal article" date="2017" name="Nat. Microbiol.">
        <title>Global analysis of biosynthetic gene clusters reveals vast potential of secondary metabolite production in Penicillium species.</title>
        <authorList>
            <person name="Nielsen J.C."/>
            <person name="Grijseels S."/>
            <person name="Prigent S."/>
            <person name="Ji B."/>
            <person name="Dainat J."/>
            <person name="Nielsen K.F."/>
            <person name="Frisvad J.C."/>
            <person name="Workman M."/>
            <person name="Nielsen J."/>
        </authorList>
    </citation>
    <scope>NUCLEOTIDE SEQUENCE [LARGE SCALE GENOMIC DNA]</scope>
    <source>
        <strain evidence="3">IBT 31321</strain>
    </source>
</reference>